<dbReference type="AlphaFoldDB" id="A0A8J7SG00"/>
<evidence type="ECO:0000313" key="2">
    <source>
        <dbReference type="EMBL" id="MBK0398750.1"/>
    </source>
</evidence>
<comment type="caution">
    <text evidence="2">The sequence shown here is derived from an EMBL/GenBank/DDBJ whole genome shotgun (WGS) entry which is preliminary data.</text>
</comment>
<evidence type="ECO:0008006" key="4">
    <source>
        <dbReference type="Google" id="ProtNLM"/>
    </source>
</evidence>
<evidence type="ECO:0000313" key="3">
    <source>
        <dbReference type="Proteomes" id="UP000655420"/>
    </source>
</evidence>
<reference evidence="2" key="1">
    <citation type="submission" date="2020-12" db="EMBL/GenBank/DDBJ databases">
        <title>Bacterial taxonomy.</title>
        <authorList>
            <person name="Pan X."/>
        </authorList>
    </citation>
    <scope>NUCLEOTIDE SEQUENCE</scope>
    <source>
        <strain evidence="2">M0105</strain>
    </source>
</reference>
<feature type="chain" id="PRO_5035210815" description="Transporter" evidence="1">
    <location>
        <begin position="20"/>
        <end position="269"/>
    </location>
</feature>
<dbReference type="Proteomes" id="UP000655420">
    <property type="component" value="Unassembled WGS sequence"/>
</dbReference>
<feature type="signal peptide" evidence="1">
    <location>
        <begin position="1"/>
        <end position="19"/>
    </location>
</feature>
<proteinExistence type="predicted"/>
<dbReference type="RefSeq" id="WP_200608325.1">
    <property type="nucleotide sequence ID" value="NZ_JAEHHL010000002.1"/>
</dbReference>
<organism evidence="2 3">
    <name type="scientific">Thermohalobaculum xanthum</name>
    <dbReference type="NCBI Taxonomy" id="2753746"/>
    <lineage>
        <taxon>Bacteria</taxon>
        <taxon>Pseudomonadati</taxon>
        <taxon>Pseudomonadota</taxon>
        <taxon>Alphaproteobacteria</taxon>
        <taxon>Rhodobacterales</taxon>
        <taxon>Paracoccaceae</taxon>
        <taxon>Thermohalobaculum</taxon>
    </lineage>
</organism>
<evidence type="ECO:0000256" key="1">
    <source>
        <dbReference type="SAM" id="SignalP"/>
    </source>
</evidence>
<dbReference type="EMBL" id="JAEHHL010000002">
    <property type="protein sequence ID" value="MBK0398750.1"/>
    <property type="molecule type" value="Genomic_DNA"/>
</dbReference>
<name>A0A8J7SG00_9RHOB</name>
<accession>A0A8J7SG00</accession>
<keyword evidence="3" id="KW-1185">Reference proteome</keyword>
<sequence length="269" mass="28206">MSRALCLFVVLLSGGLALFAPNAAQGGPWTHESGRGQIIMSSGRKVAPVGAFTGGSPDRDDSFTQILAEVGLLDSLTVGARVYAEVSAVELTDATLGAGLLVRQRLHRDDRGNVVSVELAGSLPAESLVSEAVAASNPDSTPEFGFSALYGTSWWGGWGSAWLGAAGGWTWRSEGTADELRGQLAGGVRPWDCCMAMLGFYGTAPLSEGTEASLSIAPSFAYSFGPDVGRNTKKPQGPVNAVTLQIGLSYNVLDTDEGLGFQISWWRPF</sequence>
<protein>
    <recommendedName>
        <fullName evidence="4">Transporter</fullName>
    </recommendedName>
</protein>
<keyword evidence="1" id="KW-0732">Signal</keyword>
<gene>
    <name evidence="2" type="ORF">H0I76_06090</name>
</gene>